<proteinExistence type="predicted"/>
<evidence type="ECO:0000313" key="2">
    <source>
        <dbReference type="Proteomes" id="UP001055879"/>
    </source>
</evidence>
<name>A0ACB8XMQ1_ARCLA</name>
<comment type="caution">
    <text evidence="1">The sequence shown here is derived from an EMBL/GenBank/DDBJ whole genome shotgun (WGS) entry which is preliminary data.</text>
</comment>
<keyword evidence="2" id="KW-1185">Reference proteome</keyword>
<evidence type="ECO:0000313" key="1">
    <source>
        <dbReference type="EMBL" id="KAI3668868.1"/>
    </source>
</evidence>
<sequence>MPFEGISIEPQPSASTPLPDLSLQISPPNTCSIHKENTSQKKTYIEHSLPAYSSRSLAPSLTEIDQYHPQNLFHPPPPPPNHNHHRIYNQPPINGDSFLDASKCNLKPIKGIPVYHNRQFPFLPNLDEKDLKTMCLMYPSSTSSAAFPNYFGNHMPFLNPTPPRGSSSSGYSEARFSRSYQLQHHKYGGGVGPTSHEVSHGMIRSKSVATSSGQSDDGSGEDDSSTMGSGNQHHPNSSSATTTLWSNSSRAQDFTWV</sequence>
<organism evidence="1 2">
    <name type="scientific">Arctium lappa</name>
    <name type="common">Greater burdock</name>
    <name type="synonym">Lappa major</name>
    <dbReference type="NCBI Taxonomy" id="4217"/>
    <lineage>
        <taxon>Eukaryota</taxon>
        <taxon>Viridiplantae</taxon>
        <taxon>Streptophyta</taxon>
        <taxon>Embryophyta</taxon>
        <taxon>Tracheophyta</taxon>
        <taxon>Spermatophyta</taxon>
        <taxon>Magnoliopsida</taxon>
        <taxon>eudicotyledons</taxon>
        <taxon>Gunneridae</taxon>
        <taxon>Pentapetalae</taxon>
        <taxon>asterids</taxon>
        <taxon>campanulids</taxon>
        <taxon>Asterales</taxon>
        <taxon>Asteraceae</taxon>
        <taxon>Carduoideae</taxon>
        <taxon>Cardueae</taxon>
        <taxon>Arctiinae</taxon>
        <taxon>Arctium</taxon>
    </lineage>
</organism>
<dbReference type="Proteomes" id="UP001055879">
    <property type="component" value="Linkage Group LG16"/>
</dbReference>
<accession>A0ACB8XMQ1</accession>
<gene>
    <name evidence="1" type="ORF">L6452_40084</name>
</gene>
<reference evidence="1 2" key="2">
    <citation type="journal article" date="2022" name="Mol. Ecol. Resour.">
        <title>The genomes of chicory, endive, great burdock and yacon provide insights into Asteraceae paleo-polyploidization history and plant inulin production.</title>
        <authorList>
            <person name="Fan W."/>
            <person name="Wang S."/>
            <person name="Wang H."/>
            <person name="Wang A."/>
            <person name="Jiang F."/>
            <person name="Liu H."/>
            <person name="Zhao H."/>
            <person name="Xu D."/>
            <person name="Zhang Y."/>
        </authorList>
    </citation>
    <scope>NUCLEOTIDE SEQUENCE [LARGE SCALE GENOMIC DNA]</scope>
    <source>
        <strain evidence="2">cv. Niubang</strain>
    </source>
</reference>
<protein>
    <submittedName>
        <fullName evidence="1">Uncharacterized protein</fullName>
    </submittedName>
</protein>
<reference evidence="2" key="1">
    <citation type="journal article" date="2022" name="Mol. Ecol. Resour.">
        <title>The genomes of chicory, endive, great burdock and yacon provide insights into Asteraceae palaeo-polyploidization history and plant inulin production.</title>
        <authorList>
            <person name="Fan W."/>
            <person name="Wang S."/>
            <person name="Wang H."/>
            <person name="Wang A."/>
            <person name="Jiang F."/>
            <person name="Liu H."/>
            <person name="Zhao H."/>
            <person name="Xu D."/>
            <person name="Zhang Y."/>
        </authorList>
    </citation>
    <scope>NUCLEOTIDE SEQUENCE [LARGE SCALE GENOMIC DNA]</scope>
    <source>
        <strain evidence="2">cv. Niubang</strain>
    </source>
</reference>
<dbReference type="EMBL" id="CM042062">
    <property type="protein sequence ID" value="KAI3668868.1"/>
    <property type="molecule type" value="Genomic_DNA"/>
</dbReference>